<dbReference type="Pfam" id="PF25468">
    <property type="entry name" value="HEAT_HEATR5A"/>
    <property type="match status" value="1"/>
</dbReference>
<dbReference type="InterPro" id="IPR016024">
    <property type="entry name" value="ARM-type_fold"/>
</dbReference>
<evidence type="ECO:0000313" key="6">
    <source>
        <dbReference type="Proteomes" id="UP001367676"/>
    </source>
</evidence>
<comment type="caution">
    <text evidence="5">The sequence shown here is derived from an EMBL/GenBank/DDBJ whole genome shotgun (WGS) entry which is preliminary data.</text>
</comment>
<dbReference type="Gene3D" id="1.25.10.10">
    <property type="entry name" value="Leucine-rich Repeat Variant"/>
    <property type="match status" value="3"/>
</dbReference>
<dbReference type="Proteomes" id="UP001367676">
    <property type="component" value="Unassembled WGS sequence"/>
</dbReference>
<dbReference type="PANTHER" id="PTHR21663">
    <property type="entry name" value="HYPOTHETICAL HEAT DOMAIN-CONTAINING"/>
    <property type="match status" value="1"/>
</dbReference>
<dbReference type="Pfam" id="PF20210">
    <property type="entry name" value="Laa1_Sip1_HTR5"/>
    <property type="match status" value="1"/>
</dbReference>
<dbReference type="GO" id="GO:0006897">
    <property type="term" value="P:endocytosis"/>
    <property type="evidence" value="ECO:0007669"/>
    <property type="project" value="TreeGrafter"/>
</dbReference>
<dbReference type="SUPFAM" id="SSF48371">
    <property type="entry name" value="ARM repeat"/>
    <property type="match status" value="2"/>
</dbReference>
<accession>A0AAN9TNR5</accession>
<dbReference type="FunFam" id="1.25.10.10:FF:000138">
    <property type="entry name" value="Putative HEAT repeat-containing protein 5B"/>
    <property type="match status" value="1"/>
</dbReference>
<dbReference type="EMBL" id="JBBCAQ010000034">
    <property type="protein sequence ID" value="KAK7580522.1"/>
    <property type="molecule type" value="Genomic_DNA"/>
</dbReference>
<evidence type="ECO:0000256" key="1">
    <source>
        <dbReference type="ARBA" id="ARBA00008304"/>
    </source>
</evidence>
<dbReference type="FunFam" id="1.25.10.10:FF:000098">
    <property type="entry name" value="HEAT repeat-containing protein 5A isoform X2"/>
    <property type="match status" value="1"/>
</dbReference>
<name>A0AAN9TNR5_9HEMI</name>
<evidence type="ECO:0000313" key="5">
    <source>
        <dbReference type="EMBL" id="KAK7580522.1"/>
    </source>
</evidence>
<evidence type="ECO:0000256" key="4">
    <source>
        <dbReference type="SAM" id="MobiDB-lite"/>
    </source>
</evidence>
<gene>
    <name evidence="5" type="ORF">V9T40_001151</name>
</gene>
<dbReference type="InterPro" id="IPR046837">
    <property type="entry name" value="Laa1/Sip1/HEATR5-like_HEAT"/>
</dbReference>
<dbReference type="GO" id="GO:0005829">
    <property type="term" value="C:cytosol"/>
    <property type="evidence" value="ECO:0007669"/>
    <property type="project" value="GOC"/>
</dbReference>
<proteinExistence type="inferred from homology"/>
<dbReference type="GO" id="GO:0030139">
    <property type="term" value="C:endocytic vesicle"/>
    <property type="evidence" value="ECO:0007669"/>
    <property type="project" value="TreeGrafter"/>
</dbReference>
<keyword evidence="2" id="KW-0677">Repeat</keyword>
<dbReference type="InterPro" id="IPR011989">
    <property type="entry name" value="ARM-like"/>
</dbReference>
<dbReference type="PANTHER" id="PTHR21663:SF0">
    <property type="entry name" value="HEAT REPEAT-CONTAINING PROTEIN 5B"/>
    <property type="match status" value="1"/>
</dbReference>
<dbReference type="GO" id="GO:0005794">
    <property type="term" value="C:Golgi apparatus"/>
    <property type="evidence" value="ECO:0007669"/>
    <property type="project" value="TreeGrafter"/>
</dbReference>
<feature type="compositionally biased region" description="Acidic residues" evidence="4">
    <location>
        <begin position="1194"/>
        <end position="1204"/>
    </location>
</feature>
<dbReference type="GO" id="GO:0016020">
    <property type="term" value="C:membrane"/>
    <property type="evidence" value="ECO:0007669"/>
    <property type="project" value="TreeGrafter"/>
</dbReference>
<dbReference type="GO" id="GO:0008104">
    <property type="term" value="P:intracellular protein localization"/>
    <property type="evidence" value="ECO:0007669"/>
    <property type="project" value="TreeGrafter"/>
</dbReference>
<organism evidence="5 6">
    <name type="scientific">Parthenolecanium corni</name>
    <dbReference type="NCBI Taxonomy" id="536013"/>
    <lineage>
        <taxon>Eukaryota</taxon>
        <taxon>Metazoa</taxon>
        <taxon>Ecdysozoa</taxon>
        <taxon>Arthropoda</taxon>
        <taxon>Hexapoda</taxon>
        <taxon>Insecta</taxon>
        <taxon>Pterygota</taxon>
        <taxon>Neoptera</taxon>
        <taxon>Paraneoptera</taxon>
        <taxon>Hemiptera</taxon>
        <taxon>Sternorrhyncha</taxon>
        <taxon>Coccoidea</taxon>
        <taxon>Coccidae</taxon>
        <taxon>Parthenolecanium</taxon>
    </lineage>
</organism>
<dbReference type="InterPro" id="IPR040108">
    <property type="entry name" value="Laa1/Sip1/HEATR5"/>
</dbReference>
<reference evidence="5 6" key="1">
    <citation type="submission" date="2024-03" db="EMBL/GenBank/DDBJ databases">
        <title>Adaptation during the transition from Ophiocordyceps entomopathogen to insect associate is accompanied by gene loss and intensified selection.</title>
        <authorList>
            <person name="Ward C.M."/>
            <person name="Onetto C.A."/>
            <person name="Borneman A.R."/>
        </authorList>
    </citation>
    <scope>NUCLEOTIDE SEQUENCE [LARGE SCALE GENOMIC DNA]</scope>
    <source>
        <strain evidence="5">AWRI1</strain>
        <tissue evidence="5">Single Adult Female</tissue>
    </source>
</reference>
<sequence>MMELSHSLTLNEDALKEIPEAKRPVFIFEWLRFLDKVLVAAQKADIKGCQKKLVAQLLDVIQDSPGPPTRRLVAQCLATLFSVGDTFLLFDTVNKCNDILKNKDDSPSFLQTKLAAICCIGCMYQKLGRMMGRSYEETIQILIKSLRNAESLTRIEVMLAFEKVCCGMGAAISNTYKEIYKAAKHCLTDRVMAVRCAAVKCLLEMMKHASFMYTTELESMAGLCFRAFDGANYEARYAVAKLLGTLVASTQQPMLPSLSGSVVVKNTKEISLDDAFGVLMSGFLRGGTGFLKGTGEIIKGSSAINREVRVGVTHAYVVFIQILGVSWLERNINYLLNHVLDLVANPKAASSHIDAVYSRKCINFVLRSILGRMLSEKAQVSACKQLAIIVAKQMATIDFSPENAKDCNQETLFGQHLLVCALQEMGSLMLSLGTTANNLISDQSCSLIEAVMAVLVHPCYAARLAAAWCLRCVCIAVPSQCTVLINRCLEGLENMKTSSEAISGYSGALAAVLGGVRFSPLGVPHTKGKIIFNTAEELLRSANQNSRLSLHRTQAGWLLIGSIMTLGCSVVRSLLPRMVLLWRNSFPRSSKELESEKARGDAFTWQVTLEGRGGALSSMHSFLLNCQELVNEDIIRRLLTPIESAVSMLINMGSVLKSYGQHIKAPAATVRHRLYETLSLIPPHAFEGSYTHILRLLVSEFTLSENPANTTCSMLRAACQTDESILLGASPLMHTDHRIVEDQLLSSSAAGSGALEHDPCCLYRPSTVHEELPGPLPLGVAVIDSSVTLFGLIFPRVANKHRLQILGHFVECIRHAKSSRADAVTINVFASLLAALKGLTDAKGNIGQEDVRKAATSFIVGTLINNNPILRCAAAESLGRLAQVVGDPRFTAELAQMSFDRLKSARDVASRTGHSLALGCIHRYVGGMGSSQHLNTSVSILLALAQDTTSPVVQVWSLYALSLIADSGGPMFRGYVEPSLSLALKLLLTVPLSHIDVHHAIGKVLSALITVIGPELQGNAAAICTARSSFLCACAIMQDHHDPLVQTEATSCLQQLHLFTPRHVNLSSFVPTLCKTLSSNHLLLRKAAVSCLRQLAQREAREVCEHALILINESDTDDALTMTDSGLPGVLFRILDTETDKQLIKDVHDTLTSMLQMLAADNISQWLSLCRGVLTVTSEQTPESEIAGAALNSEELEEESDDQSEFTTGDEGSKKNCIQPRWPTRVFAAECVRRIIATCQSASPAHFDLQLAKELHLSKNKGDYLVLHLSELIRMAFIAATSDSDDLRLEGLQTLHIIIEKFSKVPEPEFPGHLLLEQFQAQVGAALRPAFSNETASHVTAAACAVCSAWIGSGVAKDLNDLRRVHQLLVSSLAKLQNTSNATTLYNESVATLEKLSILKAWAEVYIVAMVNEGHITDYNSAAPTIEDEECDEDFGKFESKGESLLTLVQPELSSLADNWLAALRDHALLMLPPEYSSQLPRDGGAFYTNDTMDSCRPHYCATWPALLHAATLWLTSDFFKHPSPEENEKLTKKANEYFGLIFGICMESLCNSRSVCPIDNVITCLRTLHSLLCLPYPRRLLTANAKLPVEVSNVMHRLILTKDTTSVHRFCMDVLKQTITAVQEHLTALKKAKFKELYPANQDLALNTVEELDLLGEGGEEGDINGGKGFVFSVLEVCLCLIVRQIPALNPTPLVSSTVQVKQPLVGNELSDLVACAVTAMEALPDLCSPAGAVSILPTVLYLTTSVMKEIASKTGLSKSNNVAVTTCLHSLRSVVSHRYCSDIRSSAQWKSLLQSTMAKLIDLAKTGADESKVDEISMMLALSVFVLHAPSDVVLVPNLQYPCINYFRQCFQSENVQVRIKCVQSLKHLFNHSDKTVSNGYILALAPRLIEYLHSDLSKDPSSDAELQFTIEIINAVESLVRQAEPDKGVKVLGMLVPALINFLLDDVTSTESSKYQKLLHDHSLQWLTKIGPQYPQEFKTVVSQNGEMRTKLETAIKSKSTKGRSEQKTVTMKTAQINSAPTIKLITDFTNFSS</sequence>
<feature type="region of interest" description="Disordered" evidence="4">
    <location>
        <begin position="1181"/>
        <end position="1215"/>
    </location>
</feature>
<evidence type="ECO:0000256" key="3">
    <source>
        <dbReference type="ARBA" id="ARBA00070811"/>
    </source>
</evidence>
<comment type="similarity">
    <text evidence="1">Belongs to the HEATR5 family.</text>
</comment>
<keyword evidence="6" id="KW-1185">Reference proteome</keyword>
<evidence type="ECO:0000256" key="2">
    <source>
        <dbReference type="ARBA" id="ARBA00022737"/>
    </source>
</evidence>
<protein>
    <recommendedName>
        <fullName evidence="3">HEAT repeat-containing protein 5A</fullName>
    </recommendedName>
</protein>
<dbReference type="GO" id="GO:0042147">
    <property type="term" value="P:retrograde transport, endosome to Golgi"/>
    <property type="evidence" value="ECO:0007669"/>
    <property type="project" value="TreeGrafter"/>
</dbReference>